<dbReference type="PROSITE" id="PS50893">
    <property type="entry name" value="ABC_TRANSPORTER_2"/>
    <property type="match status" value="1"/>
</dbReference>
<gene>
    <name evidence="8" type="ORF">FHS83_002093</name>
</gene>
<evidence type="ECO:0000256" key="5">
    <source>
        <dbReference type="ARBA" id="ARBA00022906"/>
    </source>
</evidence>
<dbReference type="PROSITE" id="PS00211">
    <property type="entry name" value="ABC_TRANSPORTER_1"/>
    <property type="match status" value="1"/>
</dbReference>
<comment type="similarity">
    <text evidence="1">Belongs to the ABC transporter superfamily.</text>
</comment>
<keyword evidence="2" id="KW-0813">Transport</keyword>
<dbReference type="PANTHER" id="PTHR42734:SF19">
    <property type="entry name" value="IRON COMPOUNDS ABC TRANSPORTER, ATP-BINDING PROTEIN"/>
    <property type="match status" value="1"/>
</dbReference>
<evidence type="ECO:0000313" key="8">
    <source>
        <dbReference type="EMBL" id="NIK88775.1"/>
    </source>
</evidence>
<keyword evidence="6" id="KW-0406">Ion transport</keyword>
<dbReference type="CDD" id="cd03214">
    <property type="entry name" value="ABC_Iron-Siderophores_B12_Hemin"/>
    <property type="match status" value="1"/>
</dbReference>
<dbReference type="GO" id="GO:0016887">
    <property type="term" value="F:ATP hydrolysis activity"/>
    <property type="evidence" value="ECO:0007669"/>
    <property type="project" value="InterPro"/>
</dbReference>
<proteinExistence type="inferred from homology"/>
<comment type="caution">
    <text evidence="8">The sequence shown here is derived from an EMBL/GenBank/DDBJ whole genome shotgun (WGS) entry which is preliminary data.</text>
</comment>
<keyword evidence="3" id="KW-0547">Nucleotide-binding</keyword>
<evidence type="ECO:0000256" key="1">
    <source>
        <dbReference type="ARBA" id="ARBA00005417"/>
    </source>
</evidence>
<evidence type="ECO:0000256" key="2">
    <source>
        <dbReference type="ARBA" id="ARBA00022448"/>
    </source>
</evidence>
<evidence type="ECO:0000256" key="4">
    <source>
        <dbReference type="ARBA" id="ARBA00022840"/>
    </source>
</evidence>
<evidence type="ECO:0000256" key="6">
    <source>
        <dbReference type="ARBA" id="ARBA00023065"/>
    </source>
</evidence>
<organism evidence="8 9">
    <name type="scientific">Rhizomicrobium palustre</name>
    <dbReference type="NCBI Taxonomy" id="189966"/>
    <lineage>
        <taxon>Bacteria</taxon>
        <taxon>Pseudomonadati</taxon>
        <taxon>Pseudomonadota</taxon>
        <taxon>Alphaproteobacteria</taxon>
        <taxon>Micropepsales</taxon>
        <taxon>Micropepsaceae</taxon>
        <taxon>Rhizomicrobium</taxon>
    </lineage>
</organism>
<dbReference type="PANTHER" id="PTHR42734">
    <property type="entry name" value="METAL TRANSPORT SYSTEM ATP-BINDING PROTEIN TM_0124-RELATED"/>
    <property type="match status" value="1"/>
</dbReference>
<keyword evidence="4 8" id="KW-0067">ATP-binding</keyword>
<dbReference type="EMBL" id="JAASRM010000001">
    <property type="protein sequence ID" value="NIK88775.1"/>
    <property type="molecule type" value="Genomic_DNA"/>
</dbReference>
<dbReference type="GO" id="GO:0006829">
    <property type="term" value="P:zinc ion transport"/>
    <property type="evidence" value="ECO:0007669"/>
    <property type="project" value="UniProtKB-KW"/>
</dbReference>
<dbReference type="InterPro" id="IPR003439">
    <property type="entry name" value="ABC_transporter-like_ATP-bd"/>
</dbReference>
<sequence length="258" mass="27934">MKLELRNLVCGYGAKSITEPISLSVSSGEALYLLGPNGSGKTTLFKTILGLLQKKSGGIFIDGEDVSHWPQRRLARALAYVPQAHTPPFPFSVREVVLTARTAHLGFFGTPSRADEKIADHAIETLGLSYLAHARYTEISGGERQLVLIARAVAQESQFLVLDEPTSNLDFGNQVKVLKKVRELTQRGLGLLITTHLPDQAFLCASRVALLRQGKLMALGKPQEVLTEALLCETYSTSLKLAALDGGLTVCVPLLQEG</sequence>
<feature type="domain" description="ABC transporter" evidence="7">
    <location>
        <begin position="3"/>
        <end position="238"/>
    </location>
</feature>
<dbReference type="Pfam" id="PF00005">
    <property type="entry name" value="ABC_tran"/>
    <property type="match status" value="1"/>
</dbReference>
<name>A0A846MZV6_9PROT</name>
<accession>A0A846MZV6</accession>
<keyword evidence="5" id="KW-0864">Zinc transport</keyword>
<dbReference type="InterPro" id="IPR017871">
    <property type="entry name" value="ABC_transporter-like_CS"/>
</dbReference>
<dbReference type="GO" id="GO:0005524">
    <property type="term" value="F:ATP binding"/>
    <property type="evidence" value="ECO:0007669"/>
    <property type="project" value="UniProtKB-KW"/>
</dbReference>
<dbReference type="Proteomes" id="UP000570514">
    <property type="component" value="Unassembled WGS sequence"/>
</dbReference>
<keyword evidence="9" id="KW-1185">Reference proteome</keyword>
<dbReference type="RefSeq" id="WP_167082921.1">
    <property type="nucleotide sequence ID" value="NZ_BAAADC010000001.1"/>
</dbReference>
<dbReference type="Gene3D" id="3.40.50.300">
    <property type="entry name" value="P-loop containing nucleotide triphosphate hydrolases"/>
    <property type="match status" value="1"/>
</dbReference>
<dbReference type="SUPFAM" id="SSF52540">
    <property type="entry name" value="P-loop containing nucleoside triphosphate hydrolases"/>
    <property type="match status" value="1"/>
</dbReference>
<dbReference type="AlphaFoldDB" id="A0A846MZV6"/>
<dbReference type="SMART" id="SM00382">
    <property type="entry name" value="AAA"/>
    <property type="match status" value="1"/>
</dbReference>
<dbReference type="InterPro" id="IPR003593">
    <property type="entry name" value="AAA+_ATPase"/>
</dbReference>
<evidence type="ECO:0000259" key="7">
    <source>
        <dbReference type="PROSITE" id="PS50893"/>
    </source>
</evidence>
<evidence type="ECO:0000256" key="3">
    <source>
        <dbReference type="ARBA" id="ARBA00022741"/>
    </source>
</evidence>
<reference evidence="8 9" key="1">
    <citation type="submission" date="2020-03" db="EMBL/GenBank/DDBJ databases">
        <title>Genomic Encyclopedia of Type Strains, Phase IV (KMG-IV): sequencing the most valuable type-strain genomes for metagenomic binning, comparative biology and taxonomic classification.</title>
        <authorList>
            <person name="Goeker M."/>
        </authorList>
    </citation>
    <scope>NUCLEOTIDE SEQUENCE [LARGE SCALE GENOMIC DNA]</scope>
    <source>
        <strain evidence="8 9">DSM 19867</strain>
    </source>
</reference>
<dbReference type="FunFam" id="3.40.50.300:FF:000134">
    <property type="entry name" value="Iron-enterobactin ABC transporter ATP-binding protein"/>
    <property type="match status" value="1"/>
</dbReference>
<evidence type="ECO:0000313" key="9">
    <source>
        <dbReference type="Proteomes" id="UP000570514"/>
    </source>
</evidence>
<dbReference type="InterPro" id="IPR050153">
    <property type="entry name" value="Metal_Ion_Import_ABC"/>
</dbReference>
<keyword evidence="5" id="KW-0862">Zinc</keyword>
<dbReference type="InterPro" id="IPR027417">
    <property type="entry name" value="P-loop_NTPase"/>
</dbReference>
<protein>
    <submittedName>
        <fullName evidence="8">Iron complex transport system ATP-binding protein</fullName>
    </submittedName>
</protein>